<dbReference type="GO" id="GO:0005975">
    <property type="term" value="P:carbohydrate metabolic process"/>
    <property type="evidence" value="ECO:0007669"/>
    <property type="project" value="InterPro"/>
</dbReference>
<gene>
    <name evidence="1" type="ORF">GLIP_2586</name>
</gene>
<keyword evidence="2" id="KW-1185">Reference proteome</keyword>
<protein>
    <recommendedName>
        <fullName evidence="3">Tagatose-6-phosphate kinase</fullName>
    </recommendedName>
</protein>
<dbReference type="InterPro" id="IPR013785">
    <property type="entry name" value="Aldolase_TIM"/>
</dbReference>
<dbReference type="eggNOG" id="COG4573">
    <property type="taxonomic scope" value="Bacteria"/>
</dbReference>
<accession>K6XU54</accession>
<name>K6XU54_9ALTE</name>
<dbReference type="Pfam" id="PF08013">
    <property type="entry name" value="GatZ_KbaZ-like"/>
    <property type="match status" value="1"/>
</dbReference>
<evidence type="ECO:0000313" key="1">
    <source>
        <dbReference type="EMBL" id="GAC15211.1"/>
    </source>
</evidence>
<dbReference type="EMBL" id="BAEN01000049">
    <property type="protein sequence ID" value="GAC15211.1"/>
    <property type="molecule type" value="Genomic_DNA"/>
</dbReference>
<dbReference type="Proteomes" id="UP000006334">
    <property type="component" value="Unassembled WGS sequence"/>
</dbReference>
<dbReference type="OrthoDB" id="1672942at2"/>
<organism evidence="1 2">
    <name type="scientific">Aliiglaciecola lipolytica E3</name>
    <dbReference type="NCBI Taxonomy" id="1127673"/>
    <lineage>
        <taxon>Bacteria</taxon>
        <taxon>Pseudomonadati</taxon>
        <taxon>Pseudomonadota</taxon>
        <taxon>Gammaproteobacteria</taxon>
        <taxon>Alteromonadales</taxon>
        <taxon>Alteromonadaceae</taxon>
        <taxon>Aliiglaciecola</taxon>
    </lineage>
</organism>
<dbReference type="SUPFAM" id="SSF51569">
    <property type="entry name" value="Aldolase"/>
    <property type="match status" value="1"/>
</dbReference>
<dbReference type="RefSeq" id="WP_008845016.1">
    <property type="nucleotide sequence ID" value="NZ_BAEN01000049.1"/>
</dbReference>
<reference evidence="1 2" key="1">
    <citation type="journal article" date="2017" name="Antonie Van Leeuwenhoek">
        <title>Rhizobium rhizosphaerae sp. nov., a novel species isolated from rice rhizosphere.</title>
        <authorList>
            <person name="Zhao J.J."/>
            <person name="Zhang J."/>
            <person name="Zhang R.J."/>
            <person name="Zhang C.W."/>
            <person name="Yin H.Q."/>
            <person name="Zhang X.X."/>
        </authorList>
    </citation>
    <scope>NUCLEOTIDE SEQUENCE [LARGE SCALE GENOMIC DNA]</scope>
    <source>
        <strain evidence="1 2">E3</strain>
    </source>
</reference>
<evidence type="ECO:0000313" key="2">
    <source>
        <dbReference type="Proteomes" id="UP000006334"/>
    </source>
</evidence>
<sequence>MNFKKQSKNQYTLLCSGPMSKNCIDASLNISKELNIPQVLIASRRQIDSAEFGGGYVAQFDTETFSRYVKDQNVTNVFLARDHGGPWQSEVEQKSNLNLSESMASAKRSFEADIDAGFDFIHIDPSIPIQNEDLTFNKILERLFELYEHCYNYAQKTKKNIQFELGTEEQNGYAQNLDEFECFLNETEKFCKKNSIIKPTFVVAQTGTKVMETRNVGVFDNGDYKAQLHCIQHIKDSIQICNRYGIWLKEHNTDYLSNEALSLRPSLGVHASNVAPEFGVVETRGLLYLMEKFGFEDELNTFSQVALDSNKWNKWMLPETQATDLDKVSICGHYVFSDPQIIEIQQKLTFALRKYNIDLNAFLINLVKQSMMRYVQLFNMKPVSRGANNVFNCDRKALG</sequence>
<evidence type="ECO:0008006" key="3">
    <source>
        <dbReference type="Google" id="ProtNLM"/>
    </source>
</evidence>
<dbReference type="Gene3D" id="3.20.20.70">
    <property type="entry name" value="Aldolase class I"/>
    <property type="match status" value="1"/>
</dbReference>
<dbReference type="UniPathway" id="UPA00704">
    <property type="reaction ID" value="UER00716"/>
</dbReference>
<dbReference type="InterPro" id="IPR012062">
    <property type="entry name" value="GatZ/KbaZ-like"/>
</dbReference>
<comment type="caution">
    <text evidence="1">The sequence shown here is derived from an EMBL/GenBank/DDBJ whole genome shotgun (WGS) entry which is preliminary data.</text>
</comment>
<dbReference type="AlphaFoldDB" id="K6XU54"/>
<proteinExistence type="predicted"/>
<dbReference type="STRING" id="1127673.GLIP_2586"/>
<dbReference type="GO" id="GO:2001059">
    <property type="term" value="P:D-tagatose 6-phosphate catabolic process"/>
    <property type="evidence" value="ECO:0007669"/>
    <property type="project" value="UniProtKB-UniPathway"/>
</dbReference>